<protein>
    <submittedName>
        <fullName evidence="1">Uncharacterized protein</fullName>
    </submittedName>
</protein>
<name>A0A195ATM4_9HYME</name>
<gene>
    <name evidence="1" type="ORF">ALC53_14247</name>
</gene>
<proteinExistence type="predicted"/>
<dbReference type="EMBL" id="KQ976746">
    <property type="protein sequence ID" value="KYM75339.1"/>
    <property type="molecule type" value="Genomic_DNA"/>
</dbReference>
<dbReference type="AlphaFoldDB" id="A0A195ATM4"/>
<sequence>KLNVSSRRAVFSEGGYPSPEIPAVLLYLRHRG</sequence>
<dbReference type="Proteomes" id="UP000078540">
    <property type="component" value="Unassembled WGS sequence"/>
</dbReference>
<keyword evidence="2" id="KW-1185">Reference proteome</keyword>
<organism evidence="1 2">
    <name type="scientific">Atta colombica</name>
    <dbReference type="NCBI Taxonomy" id="520822"/>
    <lineage>
        <taxon>Eukaryota</taxon>
        <taxon>Metazoa</taxon>
        <taxon>Ecdysozoa</taxon>
        <taxon>Arthropoda</taxon>
        <taxon>Hexapoda</taxon>
        <taxon>Insecta</taxon>
        <taxon>Pterygota</taxon>
        <taxon>Neoptera</taxon>
        <taxon>Endopterygota</taxon>
        <taxon>Hymenoptera</taxon>
        <taxon>Apocrita</taxon>
        <taxon>Aculeata</taxon>
        <taxon>Formicoidea</taxon>
        <taxon>Formicidae</taxon>
        <taxon>Myrmicinae</taxon>
        <taxon>Atta</taxon>
    </lineage>
</organism>
<accession>A0A195ATM4</accession>
<reference evidence="1 2" key="1">
    <citation type="submission" date="2015-09" db="EMBL/GenBank/DDBJ databases">
        <title>Atta colombica WGS genome.</title>
        <authorList>
            <person name="Nygaard S."/>
            <person name="Hu H."/>
            <person name="Boomsma J."/>
            <person name="Zhang G."/>
        </authorList>
    </citation>
    <scope>NUCLEOTIDE SEQUENCE [LARGE SCALE GENOMIC DNA]</scope>
    <source>
        <strain evidence="1">Treedump-2</strain>
        <tissue evidence="1">Whole body</tissue>
    </source>
</reference>
<evidence type="ECO:0000313" key="1">
    <source>
        <dbReference type="EMBL" id="KYM75339.1"/>
    </source>
</evidence>
<evidence type="ECO:0000313" key="2">
    <source>
        <dbReference type="Proteomes" id="UP000078540"/>
    </source>
</evidence>
<feature type="non-terminal residue" evidence="1">
    <location>
        <position position="1"/>
    </location>
</feature>